<dbReference type="InterPro" id="IPR003593">
    <property type="entry name" value="AAA+_ATPase"/>
</dbReference>
<evidence type="ECO:0000256" key="4">
    <source>
        <dbReference type="ARBA" id="ARBA00022737"/>
    </source>
</evidence>
<dbReference type="CDD" id="cd19488">
    <property type="entry name" value="KaiC-like_N"/>
    <property type="match status" value="1"/>
</dbReference>
<gene>
    <name evidence="8" type="ORF">ICI42_06550</name>
</gene>
<keyword evidence="9" id="KW-1185">Reference proteome</keyword>
<dbReference type="RefSeq" id="WP_188163764.1">
    <property type="nucleotide sequence ID" value="NZ_JACVVX010000002.1"/>
</dbReference>
<dbReference type="Gene3D" id="3.40.50.300">
    <property type="entry name" value="P-loop containing nucleotide triphosphate hydrolases"/>
    <property type="match status" value="2"/>
</dbReference>
<dbReference type="SUPFAM" id="SSF52540">
    <property type="entry name" value="P-loop containing nucleoside triphosphate hydrolases"/>
    <property type="match status" value="2"/>
</dbReference>
<dbReference type="PANTHER" id="PTHR42926">
    <property type="match status" value="1"/>
</dbReference>
<dbReference type="InterPro" id="IPR027417">
    <property type="entry name" value="P-loop_NTPase"/>
</dbReference>
<dbReference type="AlphaFoldDB" id="A0A8J6PIT1"/>
<protein>
    <recommendedName>
        <fullName evidence="1">non-specific serine/threonine protein kinase</fullName>
        <ecNumber evidence="1">2.7.11.1</ecNumber>
    </recommendedName>
</protein>
<name>A0A8J6PIT1_9HYPH</name>
<evidence type="ECO:0000256" key="1">
    <source>
        <dbReference type="ARBA" id="ARBA00012513"/>
    </source>
</evidence>
<dbReference type="InterPro" id="IPR030665">
    <property type="entry name" value="KaiC"/>
</dbReference>
<dbReference type="GO" id="GO:0016787">
    <property type="term" value="F:hydrolase activity"/>
    <property type="evidence" value="ECO:0007669"/>
    <property type="project" value="UniProtKB-KW"/>
</dbReference>
<keyword evidence="5" id="KW-0418">Kinase</keyword>
<evidence type="ECO:0000256" key="5">
    <source>
        <dbReference type="ARBA" id="ARBA00022777"/>
    </source>
</evidence>
<reference evidence="8" key="1">
    <citation type="submission" date="2020-09" db="EMBL/GenBank/DDBJ databases">
        <title>Genome seq and assembly of Tianweitania sp.</title>
        <authorList>
            <person name="Chhetri G."/>
        </authorList>
    </citation>
    <scope>NUCLEOTIDE SEQUENCE</scope>
    <source>
        <strain evidence="8">Rool2</strain>
    </source>
</reference>
<keyword evidence="4" id="KW-0677">Repeat</keyword>
<sequence>MDNQQETDGDANLVGSGVPGLDHVLRGGFVRARAHLVEGRPGSGKTTIGLQFLIEGIKCGERCLYITLSESKRELYSVAARHGFDLAGIEIFELIPPELSLDPSKRQTLLHSSDLELGETVEMVLAEVERLKPDRVVFDSISEIRLLSQGILKYRRQVLALKSFFLLHDITVLLLDDLTGEQDDLNLHSVCHGVVRLEQRVPVYGGERRRLRVIKMRGVQIRGGYHDLVIRSGGVTVFPRLVAADHPIVEGGEYAKSNTELDALMNGGLDRGTTTLIMGPSGTGKSSVAISYLYSALERGEAGYLMVFDETLRVVKERSTGMGMPLEPFIRSGLLKLDQIDPAELTPGELASRIQDAVERQDAKVVVVDSLNGYLNAMPEEQYLVLQMHEIITYLNQKGVVTFLLLANHGVVGQMNSQVDLTYLSDTVVLLRYFEANGRIRRAVSVVKKRMGTHEDTIRELTLSSRGVVVGSALEEFSGVLSGIPKYHGTKSALMGTDIGDE</sequence>
<feature type="domain" description="KaiC" evidence="7">
    <location>
        <begin position="12"/>
        <end position="251"/>
    </location>
</feature>
<keyword evidence="2" id="KW-0597">Phosphoprotein</keyword>
<dbReference type="InterPro" id="IPR010624">
    <property type="entry name" value="KaiC_dom"/>
</dbReference>
<dbReference type="SMART" id="SM00382">
    <property type="entry name" value="AAA"/>
    <property type="match status" value="2"/>
</dbReference>
<dbReference type="PRINTS" id="PR01874">
    <property type="entry name" value="DNAREPAIRADA"/>
</dbReference>
<evidence type="ECO:0000256" key="3">
    <source>
        <dbReference type="ARBA" id="ARBA00022679"/>
    </source>
</evidence>
<dbReference type="PANTHER" id="PTHR42926:SF1">
    <property type="entry name" value="CIRCADIAN CLOCK OSCILLATOR PROTEIN KAIC 1"/>
    <property type="match status" value="1"/>
</dbReference>
<dbReference type="PROSITE" id="PS51146">
    <property type="entry name" value="KAIC"/>
    <property type="match status" value="2"/>
</dbReference>
<evidence type="ECO:0000313" key="8">
    <source>
        <dbReference type="EMBL" id="MBD0414306.1"/>
    </source>
</evidence>
<evidence type="ECO:0000256" key="2">
    <source>
        <dbReference type="ARBA" id="ARBA00022553"/>
    </source>
</evidence>
<dbReference type="Proteomes" id="UP000643405">
    <property type="component" value="Unassembled WGS sequence"/>
</dbReference>
<dbReference type="EMBL" id="JACVVX010000002">
    <property type="protein sequence ID" value="MBD0414306.1"/>
    <property type="molecule type" value="Genomic_DNA"/>
</dbReference>
<evidence type="ECO:0000313" key="9">
    <source>
        <dbReference type="Proteomes" id="UP000643405"/>
    </source>
</evidence>
<dbReference type="PIRSF" id="PIRSF039117">
    <property type="entry name" value="KaiC"/>
    <property type="match status" value="1"/>
</dbReference>
<keyword evidence="3" id="KW-0808">Transferase</keyword>
<evidence type="ECO:0000259" key="7">
    <source>
        <dbReference type="PROSITE" id="PS51146"/>
    </source>
</evidence>
<proteinExistence type="predicted"/>
<feature type="domain" description="KaiC" evidence="7">
    <location>
        <begin position="252"/>
        <end position="484"/>
    </location>
</feature>
<dbReference type="EC" id="2.7.11.1" evidence="1"/>
<dbReference type="GO" id="GO:0005524">
    <property type="term" value="F:ATP binding"/>
    <property type="evidence" value="ECO:0007669"/>
    <property type="project" value="InterPro"/>
</dbReference>
<evidence type="ECO:0000256" key="6">
    <source>
        <dbReference type="ARBA" id="ARBA00022801"/>
    </source>
</evidence>
<dbReference type="InterPro" id="IPR014774">
    <property type="entry name" value="KaiC-like_dom"/>
</dbReference>
<dbReference type="Pfam" id="PF06745">
    <property type="entry name" value="ATPase"/>
    <property type="match status" value="2"/>
</dbReference>
<comment type="caution">
    <text evidence="8">The sequence shown here is derived from an EMBL/GenBank/DDBJ whole genome shotgun (WGS) entry which is preliminary data.</text>
</comment>
<dbReference type="InterPro" id="IPR051347">
    <property type="entry name" value="Circadian_clock_KaiC-rel"/>
</dbReference>
<keyword evidence="6" id="KW-0378">Hydrolase</keyword>
<dbReference type="GO" id="GO:0004674">
    <property type="term" value="F:protein serine/threonine kinase activity"/>
    <property type="evidence" value="ECO:0007669"/>
    <property type="project" value="UniProtKB-EC"/>
</dbReference>
<organism evidence="8 9">
    <name type="scientific">Oryzicola mucosus</name>
    <dbReference type="NCBI Taxonomy" id="2767425"/>
    <lineage>
        <taxon>Bacteria</taxon>
        <taxon>Pseudomonadati</taxon>
        <taxon>Pseudomonadota</taxon>
        <taxon>Alphaproteobacteria</taxon>
        <taxon>Hyphomicrobiales</taxon>
        <taxon>Phyllobacteriaceae</taxon>
        <taxon>Oryzicola</taxon>
    </lineage>
</organism>
<accession>A0A8J6PIT1</accession>